<dbReference type="AlphaFoldDB" id="A0A0N5AFI8"/>
<dbReference type="InterPro" id="IPR028651">
    <property type="entry name" value="ING_fam"/>
</dbReference>
<feature type="site" description="Histone H3K4me3 binding" evidence="8">
    <location>
        <position position="127"/>
    </location>
</feature>
<comment type="subcellular location">
    <subcellularLocation>
        <location evidence="1">Nucleus</location>
    </subcellularLocation>
</comment>
<evidence type="ECO:0000313" key="13">
    <source>
        <dbReference type="Proteomes" id="UP000046393"/>
    </source>
</evidence>
<dbReference type="Gene3D" id="3.30.40.10">
    <property type="entry name" value="Zinc/RING finger domain, C3HC4 (zinc finger)"/>
    <property type="match status" value="1"/>
</dbReference>
<dbReference type="PROSITE" id="PS50016">
    <property type="entry name" value="ZF_PHD_2"/>
    <property type="match status" value="1"/>
</dbReference>
<dbReference type="GO" id="GO:0008270">
    <property type="term" value="F:zinc ion binding"/>
    <property type="evidence" value="ECO:0007669"/>
    <property type="project" value="UniProtKB-KW"/>
</dbReference>
<evidence type="ECO:0000256" key="2">
    <source>
        <dbReference type="ARBA" id="ARBA00010210"/>
    </source>
</evidence>
<organism evidence="13 14">
    <name type="scientific">Syphacia muris</name>
    <dbReference type="NCBI Taxonomy" id="451379"/>
    <lineage>
        <taxon>Eukaryota</taxon>
        <taxon>Metazoa</taxon>
        <taxon>Ecdysozoa</taxon>
        <taxon>Nematoda</taxon>
        <taxon>Chromadorea</taxon>
        <taxon>Rhabditida</taxon>
        <taxon>Spirurina</taxon>
        <taxon>Oxyuridomorpha</taxon>
        <taxon>Oxyuroidea</taxon>
        <taxon>Oxyuridae</taxon>
        <taxon>Syphacia</taxon>
    </lineage>
</organism>
<keyword evidence="7" id="KW-0539">Nucleus</keyword>
<evidence type="ECO:0000256" key="9">
    <source>
        <dbReference type="PIRSR" id="PIRSR628651-51"/>
    </source>
</evidence>
<feature type="binding site" evidence="9">
    <location>
        <position position="141"/>
    </location>
    <ligand>
        <name>Zn(2+)</name>
        <dbReference type="ChEBI" id="CHEBI:29105"/>
        <label>1</label>
    </ligand>
</feature>
<protein>
    <submittedName>
        <fullName evidence="14">PHD-type domain-containing protein</fullName>
    </submittedName>
</protein>
<dbReference type="InterPro" id="IPR011011">
    <property type="entry name" value="Znf_FYVE_PHD"/>
</dbReference>
<keyword evidence="3 9" id="KW-0479">Metal-binding</keyword>
<evidence type="ECO:0000313" key="14">
    <source>
        <dbReference type="WBParaSite" id="SMUV_0000304501-mRNA-1"/>
    </source>
</evidence>
<evidence type="ECO:0000256" key="1">
    <source>
        <dbReference type="ARBA" id="ARBA00004123"/>
    </source>
</evidence>
<evidence type="ECO:0000256" key="8">
    <source>
        <dbReference type="PIRSR" id="PIRSR628651-50"/>
    </source>
</evidence>
<feature type="binding site" evidence="9">
    <location>
        <position position="135"/>
    </location>
    <ligand>
        <name>Zn(2+)</name>
        <dbReference type="ChEBI" id="CHEBI:29105"/>
        <label>2</label>
    </ligand>
</feature>
<evidence type="ECO:0000256" key="4">
    <source>
        <dbReference type="ARBA" id="ARBA00022771"/>
    </source>
</evidence>
<feature type="compositionally biased region" description="Basic residues" evidence="11">
    <location>
        <begin position="1"/>
        <end position="11"/>
    </location>
</feature>
<dbReference type="CDD" id="cd15584">
    <property type="entry name" value="PHD_ING1_2"/>
    <property type="match status" value="1"/>
</dbReference>
<reference evidence="14" key="1">
    <citation type="submission" date="2017-02" db="UniProtKB">
        <authorList>
            <consortium name="WormBaseParasite"/>
        </authorList>
    </citation>
    <scope>IDENTIFICATION</scope>
</reference>
<keyword evidence="4 10" id="KW-0863">Zinc-finger</keyword>
<dbReference type="PANTHER" id="PTHR10333">
    <property type="entry name" value="INHIBITOR OF GROWTH PROTEIN"/>
    <property type="match status" value="1"/>
</dbReference>
<accession>A0A0N5AFI8</accession>
<comment type="similarity">
    <text evidence="2">Belongs to the ING family.</text>
</comment>
<dbReference type="InterPro" id="IPR001965">
    <property type="entry name" value="Znf_PHD"/>
</dbReference>
<dbReference type="GO" id="GO:0005634">
    <property type="term" value="C:nucleus"/>
    <property type="evidence" value="ECO:0007669"/>
    <property type="project" value="UniProtKB-SubCell"/>
</dbReference>
<dbReference type="PROSITE" id="PS01359">
    <property type="entry name" value="ZF_PHD_1"/>
    <property type="match status" value="1"/>
</dbReference>
<feature type="region of interest" description="Disordered" evidence="11">
    <location>
        <begin position="1"/>
        <end position="100"/>
    </location>
</feature>
<dbReference type="InterPro" id="IPR013083">
    <property type="entry name" value="Znf_RING/FYVE/PHD"/>
</dbReference>
<keyword evidence="5 9" id="KW-0862">Zinc</keyword>
<dbReference type="WBParaSite" id="SMUV_0000304501-mRNA-1">
    <property type="protein sequence ID" value="SMUV_0000304501-mRNA-1"/>
    <property type="gene ID" value="SMUV_0000304501"/>
</dbReference>
<feature type="site" description="Histone H3K4me3 binding" evidence="8">
    <location>
        <position position="139"/>
    </location>
</feature>
<dbReference type="GO" id="GO:0006325">
    <property type="term" value="P:chromatin organization"/>
    <property type="evidence" value="ECO:0007669"/>
    <property type="project" value="UniProtKB-KW"/>
</dbReference>
<feature type="binding site" evidence="9">
    <location>
        <position position="157"/>
    </location>
    <ligand>
        <name>Zn(2+)</name>
        <dbReference type="ChEBI" id="CHEBI:29105"/>
        <label>2</label>
    </ligand>
</feature>
<dbReference type="PANTHER" id="PTHR10333:SF42">
    <property type="entry name" value="INHIBITOR OF GROWTH PROTEIN 5"/>
    <property type="match status" value="1"/>
</dbReference>
<feature type="binding site" evidence="9">
    <location>
        <position position="117"/>
    </location>
    <ligand>
        <name>Zn(2+)</name>
        <dbReference type="ChEBI" id="CHEBI:29105"/>
        <label>1</label>
    </ligand>
</feature>
<keyword evidence="13" id="KW-1185">Reference proteome</keyword>
<sequence>TVVKSKRKSKKTAVSGAKENVRRSKRERSALCTAKPKTKDLNRNSGISSPRQTAVSVISNSSRSKRRNKRRESASEATASKRRSSGRITKPPKKKQSATTDNCEIAAVNLSDEPTYCLCNRVSFGDMIGCDNEKCTVEWFHFGCVQLKSKPKGKWYCPLCRGERTNILKGSSGK</sequence>
<feature type="compositionally biased region" description="Polar residues" evidence="11">
    <location>
        <begin position="43"/>
        <end position="58"/>
    </location>
</feature>
<evidence type="ECO:0000256" key="6">
    <source>
        <dbReference type="ARBA" id="ARBA00022853"/>
    </source>
</evidence>
<dbReference type="InterPro" id="IPR028643">
    <property type="entry name" value="ING1_PHD_Znf"/>
</dbReference>
<dbReference type="FunFam" id="3.30.40.10:FF:000021">
    <property type="entry name" value="Inhibitor of growth 2b"/>
    <property type="match status" value="1"/>
</dbReference>
<evidence type="ECO:0000256" key="11">
    <source>
        <dbReference type="SAM" id="MobiDB-lite"/>
    </source>
</evidence>
<dbReference type="SUPFAM" id="SSF57903">
    <property type="entry name" value="FYVE/PHD zinc finger"/>
    <property type="match status" value="1"/>
</dbReference>
<evidence type="ECO:0000256" key="3">
    <source>
        <dbReference type="ARBA" id="ARBA00022723"/>
    </source>
</evidence>
<dbReference type="InterPro" id="IPR019787">
    <property type="entry name" value="Znf_PHD-finger"/>
</dbReference>
<proteinExistence type="inferred from homology"/>
<feature type="site" description="Histone H3K4me3 binding" evidence="8">
    <location>
        <position position="116"/>
    </location>
</feature>
<feature type="binding site" evidence="9">
    <location>
        <position position="130"/>
    </location>
    <ligand>
        <name>Zn(2+)</name>
        <dbReference type="ChEBI" id="CHEBI:29105"/>
        <label>2</label>
    </ligand>
</feature>
<evidence type="ECO:0000256" key="7">
    <source>
        <dbReference type="ARBA" id="ARBA00023242"/>
    </source>
</evidence>
<name>A0A0N5AFI8_9BILA</name>
<feature type="binding site" evidence="9">
    <location>
        <position position="160"/>
    </location>
    <ligand>
        <name>Zn(2+)</name>
        <dbReference type="ChEBI" id="CHEBI:29105"/>
        <label>2</label>
    </ligand>
</feature>
<evidence type="ECO:0000256" key="5">
    <source>
        <dbReference type="ARBA" id="ARBA00022833"/>
    </source>
</evidence>
<feature type="domain" description="PHD-type" evidence="12">
    <location>
        <begin position="114"/>
        <end position="163"/>
    </location>
</feature>
<dbReference type="SMART" id="SM00249">
    <property type="entry name" value="PHD"/>
    <property type="match status" value="1"/>
</dbReference>
<feature type="site" description="Histone H3K4me3 binding" evidence="8">
    <location>
        <position position="131"/>
    </location>
</feature>
<dbReference type="Proteomes" id="UP000046393">
    <property type="component" value="Unplaced"/>
</dbReference>
<keyword evidence="6" id="KW-0156">Chromatin regulator</keyword>
<dbReference type="STRING" id="451379.A0A0N5AFI8"/>
<evidence type="ECO:0000256" key="10">
    <source>
        <dbReference type="PROSITE-ProRule" id="PRU00146"/>
    </source>
</evidence>
<dbReference type="GO" id="GO:0006355">
    <property type="term" value="P:regulation of DNA-templated transcription"/>
    <property type="evidence" value="ECO:0007669"/>
    <property type="project" value="TreeGrafter"/>
</dbReference>
<feature type="binding site" evidence="9">
    <location>
        <position position="119"/>
    </location>
    <ligand>
        <name>Zn(2+)</name>
        <dbReference type="ChEBI" id="CHEBI:29105"/>
        <label>1</label>
    </ligand>
</feature>
<feature type="compositionally biased region" description="Basic residues" evidence="11">
    <location>
        <begin position="80"/>
        <end position="96"/>
    </location>
</feature>
<evidence type="ECO:0000259" key="12">
    <source>
        <dbReference type="PROSITE" id="PS50016"/>
    </source>
</evidence>
<feature type="binding site" evidence="9">
    <location>
        <position position="144"/>
    </location>
    <ligand>
        <name>Zn(2+)</name>
        <dbReference type="ChEBI" id="CHEBI:29105"/>
        <label>1</label>
    </ligand>
</feature>
<dbReference type="InterPro" id="IPR019786">
    <property type="entry name" value="Zinc_finger_PHD-type_CS"/>
</dbReference>